<feature type="compositionally biased region" description="Basic and acidic residues" evidence="1">
    <location>
        <begin position="304"/>
        <end position="326"/>
    </location>
</feature>
<feature type="compositionally biased region" description="Polar residues" evidence="1">
    <location>
        <begin position="509"/>
        <end position="519"/>
    </location>
</feature>
<dbReference type="EMBL" id="JAIWYP010000005">
    <property type="protein sequence ID" value="KAH3819901.1"/>
    <property type="molecule type" value="Genomic_DNA"/>
</dbReference>
<feature type="region of interest" description="Disordered" evidence="1">
    <location>
        <begin position="439"/>
        <end position="463"/>
    </location>
</feature>
<reference evidence="2" key="1">
    <citation type="journal article" date="2019" name="bioRxiv">
        <title>The Genome of the Zebra Mussel, Dreissena polymorpha: A Resource for Invasive Species Research.</title>
        <authorList>
            <person name="McCartney M.A."/>
            <person name="Auch B."/>
            <person name="Kono T."/>
            <person name="Mallez S."/>
            <person name="Zhang Y."/>
            <person name="Obille A."/>
            <person name="Becker A."/>
            <person name="Abrahante J.E."/>
            <person name="Garbe J."/>
            <person name="Badalamenti J.P."/>
            <person name="Herman A."/>
            <person name="Mangelson H."/>
            <person name="Liachko I."/>
            <person name="Sullivan S."/>
            <person name="Sone E.D."/>
            <person name="Koren S."/>
            <person name="Silverstein K.A.T."/>
            <person name="Beckman K.B."/>
            <person name="Gohl D.M."/>
        </authorList>
    </citation>
    <scope>NUCLEOTIDE SEQUENCE</scope>
    <source>
        <strain evidence="2">Duluth1</strain>
        <tissue evidence="2">Whole animal</tissue>
    </source>
</reference>
<feature type="compositionally biased region" description="Low complexity" evidence="1">
    <location>
        <begin position="604"/>
        <end position="617"/>
    </location>
</feature>
<feature type="compositionally biased region" description="Basic residues" evidence="1">
    <location>
        <begin position="663"/>
        <end position="673"/>
    </location>
</feature>
<evidence type="ECO:0000256" key="1">
    <source>
        <dbReference type="SAM" id="MobiDB-lite"/>
    </source>
</evidence>
<keyword evidence="3" id="KW-1185">Reference proteome</keyword>
<feature type="region of interest" description="Disordered" evidence="1">
    <location>
        <begin position="506"/>
        <end position="619"/>
    </location>
</feature>
<evidence type="ECO:0000313" key="2">
    <source>
        <dbReference type="EMBL" id="KAH3819901.1"/>
    </source>
</evidence>
<evidence type="ECO:0000313" key="3">
    <source>
        <dbReference type="Proteomes" id="UP000828390"/>
    </source>
</evidence>
<feature type="compositionally biased region" description="Basic and acidic residues" evidence="1">
    <location>
        <begin position="95"/>
        <end position="118"/>
    </location>
</feature>
<dbReference type="AlphaFoldDB" id="A0A9D4GM03"/>
<organism evidence="2 3">
    <name type="scientific">Dreissena polymorpha</name>
    <name type="common">Zebra mussel</name>
    <name type="synonym">Mytilus polymorpha</name>
    <dbReference type="NCBI Taxonomy" id="45954"/>
    <lineage>
        <taxon>Eukaryota</taxon>
        <taxon>Metazoa</taxon>
        <taxon>Spiralia</taxon>
        <taxon>Lophotrochozoa</taxon>
        <taxon>Mollusca</taxon>
        <taxon>Bivalvia</taxon>
        <taxon>Autobranchia</taxon>
        <taxon>Heteroconchia</taxon>
        <taxon>Euheterodonta</taxon>
        <taxon>Imparidentia</taxon>
        <taxon>Neoheterodontei</taxon>
        <taxon>Myida</taxon>
        <taxon>Dreissenoidea</taxon>
        <taxon>Dreissenidae</taxon>
        <taxon>Dreissena</taxon>
    </lineage>
</organism>
<feature type="compositionally biased region" description="Polar residues" evidence="1">
    <location>
        <begin position="574"/>
        <end position="583"/>
    </location>
</feature>
<accession>A0A9D4GM03</accession>
<feature type="region of interest" description="Disordered" evidence="1">
    <location>
        <begin position="645"/>
        <end position="673"/>
    </location>
</feature>
<reference evidence="2" key="2">
    <citation type="submission" date="2020-11" db="EMBL/GenBank/DDBJ databases">
        <authorList>
            <person name="McCartney M.A."/>
            <person name="Auch B."/>
            <person name="Kono T."/>
            <person name="Mallez S."/>
            <person name="Becker A."/>
            <person name="Gohl D.M."/>
            <person name="Silverstein K.A.T."/>
            <person name="Koren S."/>
            <person name="Bechman K.B."/>
            <person name="Herman A."/>
            <person name="Abrahante J.E."/>
            <person name="Garbe J."/>
        </authorList>
    </citation>
    <scope>NUCLEOTIDE SEQUENCE</scope>
    <source>
        <strain evidence="2">Duluth1</strain>
        <tissue evidence="2">Whole animal</tissue>
    </source>
</reference>
<feature type="compositionally biased region" description="Basic and acidic residues" evidence="1">
    <location>
        <begin position="540"/>
        <end position="554"/>
    </location>
</feature>
<gene>
    <name evidence="2" type="ORF">DPMN_121645</name>
</gene>
<protein>
    <submittedName>
        <fullName evidence="2">Uncharacterized protein</fullName>
    </submittedName>
</protein>
<feature type="region of interest" description="Disordered" evidence="1">
    <location>
        <begin position="174"/>
        <end position="197"/>
    </location>
</feature>
<feature type="compositionally biased region" description="Polar residues" evidence="1">
    <location>
        <begin position="527"/>
        <end position="538"/>
    </location>
</feature>
<feature type="region of interest" description="Disordered" evidence="1">
    <location>
        <begin position="292"/>
        <end position="326"/>
    </location>
</feature>
<dbReference type="Proteomes" id="UP000828390">
    <property type="component" value="Unassembled WGS sequence"/>
</dbReference>
<feature type="region of interest" description="Disordered" evidence="1">
    <location>
        <begin position="88"/>
        <end position="125"/>
    </location>
</feature>
<comment type="caution">
    <text evidence="2">The sequence shown here is derived from an EMBL/GenBank/DDBJ whole genome shotgun (WGS) entry which is preliminary data.</text>
</comment>
<dbReference type="OrthoDB" id="6219101at2759"/>
<proteinExistence type="predicted"/>
<sequence>MEDENCFCRHSQASEAADAVLKFAENISDEKKIPLSLILGSLFLKTLQSKDAESTKSKYIQSKTSVKQDESENAVFKEELSKDALAGGSATFSLDGKEEAGKISDKKSSNASKTREKFSNPIKKSKSADILKEKNKIVSETDPKTDVDIITIDDEEEDVNHNASCDIEKVDINFMSTHEKSQNKQESQNKQDDIKNEKCTNVTDKKTSSTAIAFVNTNSNDDDLFEMDCDEIDDSAACNDVQQSACIEDEVDPDVTIISDDEDDVNESESKSKSIVSNGVPADRKLKVEVGLKSHQEGTTSKKTKTEDNLKKSHIKKTEEKSSVKTENDLKNKFLKNDVNEEGLSTDINKSEKKSNVSAECNKVEMGANAASILGLMPSTKLIKNCSVKLTAIKASEANGCVSAFSSDQSEAKDSSPVVLLDDELLTVELELVSDVPDVNQAKTDCSGEGSNHSHDTSSQKRKRRLLDFDKKWHSEPKYTPDQDKYLALPGGIEANSVSSVEDYVGRSASPTVSPSTIDWQKPGLYNSVSLNNRSPKSGKTRDKNVNKSGENGKKQNSNSDDDTQKDTELPKSVQGQGKSEVNASKVKVTGIKRKNNKAFNKASSKSDSSVTGSLSSRPTVGYFSVNIGGMRVKMRGANRYAVSQKFSGNKKGSGASDSINNAKKKPIRGNQT</sequence>
<name>A0A9D4GM03_DREPO</name>